<dbReference type="GO" id="GO:0006438">
    <property type="term" value="P:valyl-tRNA aminoacylation"/>
    <property type="evidence" value="ECO:0007669"/>
    <property type="project" value="InterPro"/>
</dbReference>
<evidence type="ECO:0000256" key="10">
    <source>
        <dbReference type="ARBA" id="ARBA00029936"/>
    </source>
</evidence>
<keyword evidence="8 12" id="KW-0648">Protein biosynthesis</keyword>
<evidence type="ECO:0000256" key="3">
    <source>
        <dbReference type="ARBA" id="ARBA00013169"/>
    </source>
</evidence>
<feature type="domain" description="Methionyl/Valyl/Leucyl/Isoleucyl-tRNA synthetase anticodon-binding" evidence="14">
    <location>
        <begin position="599"/>
        <end position="702"/>
    </location>
</feature>
<protein>
    <recommendedName>
        <fullName evidence="3">valine--tRNA ligase</fullName>
        <ecNumber evidence="3">6.1.1.9</ecNumber>
    </recommendedName>
    <alternativeName>
        <fullName evidence="10">Valyl-tRNA synthetase</fullName>
    </alternativeName>
</protein>
<evidence type="ECO:0000256" key="2">
    <source>
        <dbReference type="ARBA" id="ARBA00011245"/>
    </source>
</evidence>
<accession>A0A554LGX6</accession>
<evidence type="ECO:0000256" key="7">
    <source>
        <dbReference type="ARBA" id="ARBA00022840"/>
    </source>
</evidence>
<evidence type="ECO:0000256" key="8">
    <source>
        <dbReference type="ARBA" id="ARBA00022917"/>
    </source>
</evidence>
<reference evidence="15 16" key="1">
    <citation type="submission" date="2017-07" db="EMBL/GenBank/DDBJ databases">
        <title>Mechanisms for carbon and nitrogen cycling indicate functional differentiation within the Candidate Phyla Radiation.</title>
        <authorList>
            <person name="Danczak R.E."/>
            <person name="Johnston M.D."/>
            <person name="Kenah C."/>
            <person name="Slattery M."/>
            <person name="Wrighton K.C."/>
            <person name="Wilkins M.J."/>
        </authorList>
    </citation>
    <scope>NUCLEOTIDE SEQUENCE [LARGE SCALE GENOMIC DNA]</scope>
    <source>
        <strain evidence="15">Licking1014_96</strain>
    </source>
</reference>
<evidence type="ECO:0000256" key="11">
    <source>
        <dbReference type="ARBA" id="ARBA00047552"/>
    </source>
</evidence>
<keyword evidence="9 12" id="KW-0030">Aminoacyl-tRNA synthetase</keyword>
<evidence type="ECO:0000256" key="5">
    <source>
        <dbReference type="ARBA" id="ARBA00022598"/>
    </source>
</evidence>
<comment type="caution">
    <text evidence="15">The sequence shown here is derived from an EMBL/GenBank/DDBJ whole genome shotgun (WGS) entry which is preliminary data.</text>
</comment>
<name>A0A554LGX6_9BACT</name>
<dbReference type="AlphaFoldDB" id="A0A554LGX6"/>
<dbReference type="InterPro" id="IPR001412">
    <property type="entry name" value="aa-tRNA-synth_I_CS"/>
</dbReference>
<dbReference type="GO" id="GO:0002161">
    <property type="term" value="F:aminoacyl-tRNA deacylase activity"/>
    <property type="evidence" value="ECO:0007669"/>
    <property type="project" value="InterPro"/>
</dbReference>
<dbReference type="PANTHER" id="PTHR11946">
    <property type="entry name" value="VALYL-TRNA SYNTHETASES"/>
    <property type="match status" value="1"/>
</dbReference>
<evidence type="ECO:0000259" key="13">
    <source>
        <dbReference type="Pfam" id="PF00133"/>
    </source>
</evidence>
<dbReference type="SUPFAM" id="SSF50677">
    <property type="entry name" value="ValRS/IleRS/LeuRS editing domain"/>
    <property type="match status" value="1"/>
</dbReference>
<dbReference type="InterPro" id="IPR009008">
    <property type="entry name" value="Val/Leu/Ile-tRNA-synth_edit"/>
</dbReference>
<gene>
    <name evidence="15" type="ORF">CEN92_105</name>
</gene>
<evidence type="ECO:0000256" key="9">
    <source>
        <dbReference type="ARBA" id="ARBA00023146"/>
    </source>
</evidence>
<keyword evidence="5 12" id="KW-0436">Ligase</keyword>
<comment type="catalytic activity">
    <reaction evidence="11">
        <text>tRNA(Val) + L-valine + ATP = L-valyl-tRNA(Val) + AMP + diphosphate</text>
        <dbReference type="Rhea" id="RHEA:10704"/>
        <dbReference type="Rhea" id="RHEA-COMP:9672"/>
        <dbReference type="Rhea" id="RHEA-COMP:9708"/>
        <dbReference type="ChEBI" id="CHEBI:30616"/>
        <dbReference type="ChEBI" id="CHEBI:33019"/>
        <dbReference type="ChEBI" id="CHEBI:57762"/>
        <dbReference type="ChEBI" id="CHEBI:78442"/>
        <dbReference type="ChEBI" id="CHEBI:78537"/>
        <dbReference type="ChEBI" id="CHEBI:456215"/>
        <dbReference type="EC" id="6.1.1.9"/>
    </reaction>
</comment>
<dbReference type="Gene3D" id="3.40.50.620">
    <property type="entry name" value="HUPs"/>
    <property type="match status" value="3"/>
</dbReference>
<dbReference type="InterPro" id="IPR014729">
    <property type="entry name" value="Rossmann-like_a/b/a_fold"/>
</dbReference>
<comment type="subcellular location">
    <subcellularLocation>
        <location evidence="1">Cytoplasm</location>
    </subcellularLocation>
</comment>
<dbReference type="InterPro" id="IPR002300">
    <property type="entry name" value="aa-tRNA-synth_Ia"/>
</dbReference>
<dbReference type="EC" id="6.1.1.9" evidence="3"/>
<dbReference type="InterPro" id="IPR009080">
    <property type="entry name" value="tRNAsynth_Ia_anticodon-bd"/>
</dbReference>
<dbReference type="GO" id="GO:0004832">
    <property type="term" value="F:valine-tRNA ligase activity"/>
    <property type="evidence" value="ECO:0007669"/>
    <property type="project" value="UniProtKB-EC"/>
</dbReference>
<sequence length="703" mass="81962">MVKNKFKKRYNPKAIEPKIYKFWEDSGYFTPKGSGRPFTIAMPPPNITGSLHLGHALNATIQDILIRYHRMKGYRTLWIPGLDHAGIATQNMVEKELLKSKKTRHDIGRAELLKLLHHWEKKYSARIINQFKKIGASADWSRCRYTLDEEYSRAVKKAFILYKRKGYIKRGLRIVNFCPRCKTAISDIEVDHKEEKGKLYYLKYRLLKREEDKRFEHLTIATTRPETLLGDTAVAVNPEDKRYKKFIGRKIFVPLVKRKVKVIADSAIDPKFGTGALKVTPAHDGKDFEIGERHHLKKIKVIDEEAEMTGKIPLKYRGLDRFKAREEIIKDIKKEKIFVKSESITHKIPYCYRCGEIIEPLISKQWFLSMKKLALPAIKVVREDKIKFIPSRYKKVYLRWMEHIRDWCISRQIWWGHKIPISGEEDVLDTWFSSALWPFASLGWPKKTNDLKTYYPTSVLSTAKDIIFLWVARMIFSGLFFRDKIPFKKVYIHPTILNAEGRRMSKSLGTGIDPLALIDKYGADATRFGLIAKAGHNQEIKYSESSIVAGRNFSNKMLNAVRFILMHISKNKIDGLKIDNDILSDKKLLKIEANKKTVELLKKTKNKIEKHLLDFRFNLAADSIYEFFWHQFCDKCLEANKDTLYQGSKSDKIKTLEFLITIISDSLKLVHPFMPFVTEHLWSELNKALKIKANPLIINPWPK</sequence>
<keyword evidence="7 12" id="KW-0067">ATP-binding</keyword>
<evidence type="ECO:0000313" key="15">
    <source>
        <dbReference type="EMBL" id="TSC92131.1"/>
    </source>
</evidence>
<dbReference type="CDD" id="cd07962">
    <property type="entry name" value="Anticodon_Ia_Val"/>
    <property type="match status" value="1"/>
</dbReference>
<dbReference type="SUPFAM" id="SSF47323">
    <property type="entry name" value="Anticodon-binding domain of a subclass of class I aminoacyl-tRNA synthetases"/>
    <property type="match status" value="1"/>
</dbReference>
<dbReference type="Gene3D" id="1.10.730.10">
    <property type="entry name" value="Isoleucyl-tRNA Synthetase, Domain 1"/>
    <property type="match status" value="1"/>
</dbReference>
<dbReference type="PRINTS" id="PR00986">
    <property type="entry name" value="TRNASYNTHVAL"/>
</dbReference>
<dbReference type="GO" id="GO:0005829">
    <property type="term" value="C:cytosol"/>
    <property type="evidence" value="ECO:0007669"/>
    <property type="project" value="TreeGrafter"/>
</dbReference>
<dbReference type="FunFam" id="3.40.50.620:FF:000032">
    <property type="entry name" value="Valine--tRNA ligase"/>
    <property type="match status" value="1"/>
</dbReference>
<dbReference type="PROSITE" id="PS00178">
    <property type="entry name" value="AA_TRNA_LIGASE_I"/>
    <property type="match status" value="1"/>
</dbReference>
<dbReference type="InterPro" id="IPR033705">
    <property type="entry name" value="Anticodon_Ia_Val"/>
</dbReference>
<evidence type="ECO:0000256" key="12">
    <source>
        <dbReference type="RuleBase" id="RU363035"/>
    </source>
</evidence>
<dbReference type="Gene3D" id="3.90.740.10">
    <property type="entry name" value="Valyl/Leucyl/Isoleucyl-tRNA synthetase, editing domain"/>
    <property type="match status" value="1"/>
</dbReference>
<keyword evidence="4" id="KW-0963">Cytoplasm</keyword>
<evidence type="ECO:0000256" key="1">
    <source>
        <dbReference type="ARBA" id="ARBA00004496"/>
    </source>
</evidence>
<feature type="domain" description="Aminoacyl-tRNA synthetase class Ia" evidence="13">
    <location>
        <begin position="424"/>
        <end position="541"/>
    </location>
</feature>
<dbReference type="CDD" id="cd00817">
    <property type="entry name" value="ValRS_core"/>
    <property type="match status" value="1"/>
</dbReference>
<organism evidence="15 16">
    <name type="scientific">Candidatus Berkelbacteria bacterium Licking1014_96</name>
    <dbReference type="NCBI Taxonomy" id="2017149"/>
    <lineage>
        <taxon>Bacteria</taxon>
        <taxon>Candidatus Berkelbacteria</taxon>
    </lineage>
</organism>
<dbReference type="Proteomes" id="UP000318296">
    <property type="component" value="Unassembled WGS sequence"/>
</dbReference>
<keyword evidence="6 12" id="KW-0547">Nucleotide-binding</keyword>
<dbReference type="PANTHER" id="PTHR11946:SF93">
    <property type="entry name" value="VALINE--TRNA LIGASE, CHLOROPLASTIC_MITOCHONDRIAL 2"/>
    <property type="match status" value="1"/>
</dbReference>
<evidence type="ECO:0000259" key="14">
    <source>
        <dbReference type="Pfam" id="PF08264"/>
    </source>
</evidence>
<comment type="subunit">
    <text evidence="2">Monomer.</text>
</comment>
<dbReference type="EMBL" id="VMGH01000014">
    <property type="protein sequence ID" value="TSC92131.1"/>
    <property type="molecule type" value="Genomic_DNA"/>
</dbReference>
<dbReference type="InterPro" id="IPR013155">
    <property type="entry name" value="M/V/L/I-tRNA-synth_anticd-bd"/>
</dbReference>
<proteinExistence type="inferred from homology"/>
<feature type="domain" description="Aminoacyl-tRNA synthetase class Ia" evidence="13">
    <location>
        <begin position="18"/>
        <end position="421"/>
    </location>
</feature>
<dbReference type="GO" id="GO:0005524">
    <property type="term" value="F:ATP binding"/>
    <property type="evidence" value="ECO:0007669"/>
    <property type="project" value="UniProtKB-KW"/>
</dbReference>
<comment type="similarity">
    <text evidence="12">Belongs to the class-I aminoacyl-tRNA synthetase family.</text>
</comment>
<dbReference type="SUPFAM" id="SSF52374">
    <property type="entry name" value="Nucleotidylyl transferase"/>
    <property type="match status" value="1"/>
</dbReference>
<dbReference type="InterPro" id="IPR002303">
    <property type="entry name" value="Valyl-tRNA_ligase"/>
</dbReference>
<dbReference type="Pfam" id="PF08264">
    <property type="entry name" value="Anticodon_1"/>
    <property type="match status" value="1"/>
</dbReference>
<dbReference type="Pfam" id="PF00133">
    <property type="entry name" value="tRNA-synt_1"/>
    <property type="match status" value="2"/>
</dbReference>
<evidence type="ECO:0000256" key="6">
    <source>
        <dbReference type="ARBA" id="ARBA00022741"/>
    </source>
</evidence>
<evidence type="ECO:0000313" key="16">
    <source>
        <dbReference type="Proteomes" id="UP000318296"/>
    </source>
</evidence>
<evidence type="ECO:0000256" key="4">
    <source>
        <dbReference type="ARBA" id="ARBA00022490"/>
    </source>
</evidence>